<evidence type="ECO:0000313" key="2">
    <source>
        <dbReference type="EMBL" id="MBU3031253.1"/>
    </source>
</evidence>
<accession>A0ABS6AKZ1</accession>
<dbReference type="InterPro" id="IPR049625">
    <property type="entry name" value="Glyco_transf_61_cat"/>
</dbReference>
<proteinExistence type="predicted"/>
<evidence type="ECO:0000259" key="1">
    <source>
        <dbReference type="Pfam" id="PF04577"/>
    </source>
</evidence>
<gene>
    <name evidence="2" type="ORF">KNW02_14110</name>
</gene>
<dbReference type="Proteomes" id="UP001166191">
    <property type="component" value="Unassembled WGS sequence"/>
</dbReference>
<name>A0ABS6AKZ1_9RHOB</name>
<feature type="domain" description="Glycosyltransferase 61 catalytic" evidence="1">
    <location>
        <begin position="151"/>
        <end position="304"/>
    </location>
</feature>
<dbReference type="Pfam" id="PF04577">
    <property type="entry name" value="Glyco_transf_61"/>
    <property type="match status" value="1"/>
</dbReference>
<sequence length="372" mass="41689">MTKERRTTPRDPRYLPAAGLLRYLGRNGSSKLRRAGNPFSDLVPSRYEYEPKEIACRPAIFDAEHLSRVVRCGFDIPLSRAVGILTETRFTETPMVFHDLGQTIIIGGIAVTRDKMFWLKPYLPRLASILANPPEFDRAIIPNSAAGLQFFGHWLGDDCSAYEALRDDPDLMTVQRPARPDARQYEALFDQDWRDDQVVRCRNLVVANDLGFGTGKAGRYRTLRRRLRDRLSTTGNGGGIVYIRRGPSGEQRDIVNAAEFEDRLRASGVDILTPEDGSSEFLSRILDASVVISTEGSQACHAIYGLRDGGALLVLQPPDRFYPAPHEWLRITDMRCGMVIGEARADGFYISPDEVLAMTDRLLALTENRDAV</sequence>
<protein>
    <submittedName>
        <fullName evidence="2">DUF563 domain-containing protein</fullName>
    </submittedName>
</protein>
<keyword evidence="3" id="KW-1185">Reference proteome</keyword>
<reference evidence="2" key="1">
    <citation type="submission" date="2021-06" db="EMBL/GenBank/DDBJ databases">
        <title>Paracoccus bacterium XHP0099 sp. nov., isolated from the surface waters of the Yellow Sea.</title>
        <authorList>
            <person name="Xue H."/>
            <person name="Zhang D."/>
        </authorList>
    </citation>
    <scope>NUCLEOTIDE SEQUENCE</scope>
    <source>
        <strain evidence="2">XHP0099</strain>
    </source>
</reference>
<organism evidence="2 3">
    <name type="scientific">Paracoccus marinaquae</name>
    <dbReference type="NCBI Taxonomy" id="2841926"/>
    <lineage>
        <taxon>Bacteria</taxon>
        <taxon>Pseudomonadati</taxon>
        <taxon>Pseudomonadota</taxon>
        <taxon>Alphaproteobacteria</taxon>
        <taxon>Rhodobacterales</taxon>
        <taxon>Paracoccaceae</taxon>
        <taxon>Paracoccus</taxon>
    </lineage>
</organism>
<dbReference type="EMBL" id="JAHKNG010000027">
    <property type="protein sequence ID" value="MBU3031253.1"/>
    <property type="molecule type" value="Genomic_DNA"/>
</dbReference>
<dbReference type="RefSeq" id="WP_216033921.1">
    <property type="nucleotide sequence ID" value="NZ_JAHKNG010000027.1"/>
</dbReference>
<evidence type="ECO:0000313" key="3">
    <source>
        <dbReference type="Proteomes" id="UP001166191"/>
    </source>
</evidence>
<comment type="caution">
    <text evidence="2">The sequence shown here is derived from an EMBL/GenBank/DDBJ whole genome shotgun (WGS) entry which is preliminary data.</text>
</comment>